<dbReference type="CDD" id="cd00075">
    <property type="entry name" value="HATPase"/>
    <property type="match status" value="1"/>
</dbReference>
<gene>
    <name evidence="8" type="ORF">MNBD_NITROSPINAE04-1439</name>
</gene>
<reference evidence="8" key="1">
    <citation type="submission" date="2018-06" db="EMBL/GenBank/DDBJ databases">
        <authorList>
            <person name="Zhirakovskaya E."/>
        </authorList>
    </citation>
    <scope>NUCLEOTIDE SEQUENCE</scope>
</reference>
<proteinExistence type="predicted"/>
<dbReference type="GO" id="GO:0005524">
    <property type="term" value="F:ATP binding"/>
    <property type="evidence" value="ECO:0007669"/>
    <property type="project" value="UniProtKB-KW"/>
</dbReference>
<keyword evidence="5" id="KW-0067">ATP-binding</keyword>
<keyword evidence="2" id="KW-0808">Transferase</keyword>
<keyword evidence="3" id="KW-0547">Nucleotide-binding</keyword>
<dbReference type="Gene3D" id="3.30.565.10">
    <property type="entry name" value="Histidine kinase-like ATPase, C-terminal domain"/>
    <property type="match status" value="1"/>
</dbReference>
<feature type="domain" description="Histidine kinase" evidence="7">
    <location>
        <begin position="1"/>
        <end position="55"/>
    </location>
</feature>
<dbReference type="InterPro" id="IPR036890">
    <property type="entry name" value="HATPase_C_sf"/>
</dbReference>
<sequence>NLEKIFEPFFTTKHVGTGLGLSTVHKIVESHGGKITAKSTVGKGTEFTIWFPVESIFETASRSQ</sequence>
<evidence type="ECO:0000256" key="1">
    <source>
        <dbReference type="ARBA" id="ARBA00022553"/>
    </source>
</evidence>
<evidence type="ECO:0000256" key="6">
    <source>
        <dbReference type="ARBA" id="ARBA00023012"/>
    </source>
</evidence>
<dbReference type="SUPFAM" id="SSF55874">
    <property type="entry name" value="ATPase domain of HSP90 chaperone/DNA topoisomerase II/histidine kinase"/>
    <property type="match status" value="1"/>
</dbReference>
<evidence type="ECO:0000256" key="4">
    <source>
        <dbReference type="ARBA" id="ARBA00022777"/>
    </source>
</evidence>
<dbReference type="InterPro" id="IPR004358">
    <property type="entry name" value="Sig_transdc_His_kin-like_C"/>
</dbReference>
<accession>A0A3B1CL87</accession>
<evidence type="ECO:0000256" key="5">
    <source>
        <dbReference type="ARBA" id="ARBA00022840"/>
    </source>
</evidence>
<feature type="non-terminal residue" evidence="8">
    <location>
        <position position="1"/>
    </location>
</feature>
<name>A0A3B1CL87_9ZZZZ</name>
<evidence type="ECO:0000256" key="3">
    <source>
        <dbReference type="ARBA" id="ARBA00022741"/>
    </source>
</evidence>
<protein>
    <recommendedName>
        <fullName evidence="7">Histidine kinase domain-containing protein</fullName>
    </recommendedName>
</protein>
<dbReference type="PROSITE" id="PS50109">
    <property type="entry name" value="HIS_KIN"/>
    <property type="match status" value="1"/>
</dbReference>
<dbReference type="InterPro" id="IPR003594">
    <property type="entry name" value="HATPase_dom"/>
</dbReference>
<organism evidence="8">
    <name type="scientific">hydrothermal vent metagenome</name>
    <dbReference type="NCBI Taxonomy" id="652676"/>
    <lineage>
        <taxon>unclassified sequences</taxon>
        <taxon>metagenomes</taxon>
        <taxon>ecological metagenomes</taxon>
    </lineage>
</organism>
<dbReference type="AlphaFoldDB" id="A0A3B1CL87"/>
<dbReference type="PANTHER" id="PTHR43065:SF10">
    <property type="entry name" value="PEROXIDE STRESS-ACTIVATED HISTIDINE KINASE MAK3"/>
    <property type="match status" value="1"/>
</dbReference>
<dbReference type="GO" id="GO:0016301">
    <property type="term" value="F:kinase activity"/>
    <property type="evidence" value="ECO:0007669"/>
    <property type="project" value="UniProtKB-KW"/>
</dbReference>
<dbReference type="GO" id="GO:0000160">
    <property type="term" value="P:phosphorelay signal transduction system"/>
    <property type="evidence" value="ECO:0007669"/>
    <property type="project" value="UniProtKB-KW"/>
</dbReference>
<evidence type="ECO:0000256" key="2">
    <source>
        <dbReference type="ARBA" id="ARBA00022679"/>
    </source>
</evidence>
<evidence type="ECO:0000313" key="8">
    <source>
        <dbReference type="EMBL" id="VAX25493.1"/>
    </source>
</evidence>
<keyword evidence="6" id="KW-0902">Two-component regulatory system</keyword>
<dbReference type="PRINTS" id="PR00344">
    <property type="entry name" value="BCTRLSENSOR"/>
</dbReference>
<keyword evidence="4" id="KW-0418">Kinase</keyword>
<evidence type="ECO:0000259" key="7">
    <source>
        <dbReference type="PROSITE" id="PS50109"/>
    </source>
</evidence>
<keyword evidence="1" id="KW-0597">Phosphoprotein</keyword>
<dbReference type="InterPro" id="IPR005467">
    <property type="entry name" value="His_kinase_dom"/>
</dbReference>
<dbReference type="PANTHER" id="PTHR43065">
    <property type="entry name" value="SENSOR HISTIDINE KINASE"/>
    <property type="match status" value="1"/>
</dbReference>
<dbReference type="Pfam" id="PF02518">
    <property type="entry name" value="HATPase_c"/>
    <property type="match status" value="1"/>
</dbReference>
<dbReference type="EMBL" id="UOGA01000301">
    <property type="protein sequence ID" value="VAX25493.1"/>
    <property type="molecule type" value="Genomic_DNA"/>
</dbReference>